<dbReference type="Proteomes" id="UP000278143">
    <property type="component" value="Unassembled WGS sequence"/>
</dbReference>
<gene>
    <name evidence="5" type="ORF">SYNPS1DRAFT_18082</name>
</gene>
<evidence type="ECO:0000313" key="5">
    <source>
        <dbReference type="EMBL" id="RKP23800.1"/>
    </source>
</evidence>
<dbReference type="InterPro" id="IPR007243">
    <property type="entry name" value="Atg6/Beclin"/>
</dbReference>
<dbReference type="AlphaFoldDB" id="A0A4P9YXU8"/>
<dbReference type="EMBL" id="KZ990675">
    <property type="protein sequence ID" value="RKP23800.1"/>
    <property type="molecule type" value="Genomic_DNA"/>
</dbReference>
<name>A0A4P9YXU8_9FUNG</name>
<dbReference type="GO" id="GO:0000045">
    <property type="term" value="P:autophagosome assembly"/>
    <property type="evidence" value="ECO:0007669"/>
    <property type="project" value="TreeGrafter"/>
</dbReference>
<dbReference type="PANTHER" id="PTHR12768">
    <property type="entry name" value="BECLIN 1"/>
    <property type="match status" value="1"/>
</dbReference>
<feature type="coiled-coil region" evidence="2">
    <location>
        <begin position="72"/>
        <end position="148"/>
    </location>
</feature>
<dbReference type="GO" id="GO:0045324">
    <property type="term" value="P:late endosome to vacuole transport"/>
    <property type="evidence" value="ECO:0007669"/>
    <property type="project" value="TreeGrafter"/>
</dbReference>
<dbReference type="PANTHER" id="PTHR12768:SF4">
    <property type="entry name" value="BECLIN-1"/>
    <property type="match status" value="1"/>
</dbReference>
<evidence type="ECO:0000259" key="4">
    <source>
        <dbReference type="Pfam" id="PF17675"/>
    </source>
</evidence>
<dbReference type="InterPro" id="IPR041691">
    <property type="entry name" value="Atg6/beclin_CC"/>
</dbReference>
<evidence type="ECO:0000259" key="3">
    <source>
        <dbReference type="Pfam" id="PF04111"/>
    </source>
</evidence>
<comment type="similarity">
    <text evidence="1">Belongs to the beclin family.</text>
</comment>
<dbReference type="GO" id="GO:0043548">
    <property type="term" value="F:phosphatidylinositol 3-kinase binding"/>
    <property type="evidence" value="ECO:0007669"/>
    <property type="project" value="TreeGrafter"/>
</dbReference>
<dbReference type="FunFam" id="1.10.418.40:FF:000006">
    <property type="entry name" value="Chromosome 12, whole genome shotgun sequence"/>
    <property type="match status" value="1"/>
</dbReference>
<dbReference type="GO" id="GO:0034271">
    <property type="term" value="C:phosphatidylinositol 3-kinase complex, class III, type I"/>
    <property type="evidence" value="ECO:0007669"/>
    <property type="project" value="TreeGrafter"/>
</dbReference>
<dbReference type="Gene3D" id="1.10.418.40">
    <property type="entry name" value="Autophagy protein 6/Beclin 1"/>
    <property type="match status" value="1"/>
</dbReference>
<accession>A0A4P9YXU8</accession>
<dbReference type="OrthoDB" id="20368at2759"/>
<evidence type="ECO:0000256" key="2">
    <source>
        <dbReference type="SAM" id="Coils"/>
    </source>
</evidence>
<reference evidence="6" key="1">
    <citation type="journal article" date="2018" name="Nat. Microbiol.">
        <title>Leveraging single-cell genomics to expand the fungal tree of life.</title>
        <authorList>
            <person name="Ahrendt S.R."/>
            <person name="Quandt C.A."/>
            <person name="Ciobanu D."/>
            <person name="Clum A."/>
            <person name="Salamov A."/>
            <person name="Andreopoulos B."/>
            <person name="Cheng J.F."/>
            <person name="Woyke T."/>
            <person name="Pelin A."/>
            <person name="Henrissat B."/>
            <person name="Reynolds N.K."/>
            <person name="Benny G.L."/>
            <person name="Smith M.E."/>
            <person name="James T.Y."/>
            <person name="Grigoriev I.V."/>
        </authorList>
    </citation>
    <scope>NUCLEOTIDE SEQUENCE [LARGE SCALE GENOMIC DNA]</scope>
    <source>
        <strain evidence="6">Benny S71-1</strain>
    </source>
</reference>
<dbReference type="InterPro" id="IPR038274">
    <property type="entry name" value="Atg6/Beclin_C_sf"/>
</dbReference>
<dbReference type="GO" id="GO:0006995">
    <property type="term" value="P:cellular response to nitrogen starvation"/>
    <property type="evidence" value="ECO:0007669"/>
    <property type="project" value="TreeGrafter"/>
</dbReference>
<dbReference type="Pfam" id="PF17675">
    <property type="entry name" value="APG6_N"/>
    <property type="match status" value="1"/>
</dbReference>
<evidence type="ECO:0000313" key="6">
    <source>
        <dbReference type="Proteomes" id="UP000278143"/>
    </source>
</evidence>
<feature type="domain" description="Atg6/beclin coiled-coil" evidence="4">
    <location>
        <begin position="28"/>
        <end position="154"/>
    </location>
</feature>
<dbReference type="InterPro" id="IPR040455">
    <property type="entry name" value="Atg6_BARA"/>
</dbReference>
<proteinExistence type="inferred from homology"/>
<dbReference type="GO" id="GO:0030674">
    <property type="term" value="F:protein-macromolecule adaptor activity"/>
    <property type="evidence" value="ECO:0007669"/>
    <property type="project" value="TreeGrafter"/>
</dbReference>
<feature type="domain" description="Atg6 BARA" evidence="3">
    <location>
        <begin position="159"/>
        <end position="333"/>
    </location>
</feature>
<sequence>MLTRLTSQKTGGQDDGGVEQAIGQLEHPLCHQCTDLTLDIMSRQLAELTSERDRYAEFLARLDKDMPDAAGAPDLEKEIEDLKSEEQAYLDSIHEMESQLATTREEYRTLEREARELESLERSRWEEYNEYETKLRELNAERDSMELALQQASDWMERLQKTNVYNDAFHISQDGPFGTINGFRLGRLPSQPVEWAEINAAWGLTVLLLHTICNKLNFRLKTYRLVPLGSFSRIDRIDEEKAQYELYGSGEFHLGRLLHNRRFDHGMVAFLDCLRQLGEYVERQDETLKLPYRIENDRIGDACIRLRFSHEDTWTRALKYALTNTKWLLAISCSSVQRQRTN</sequence>
<evidence type="ECO:0000256" key="1">
    <source>
        <dbReference type="ARBA" id="ARBA00005965"/>
    </source>
</evidence>
<organism evidence="5 6">
    <name type="scientific">Syncephalis pseudoplumigaleata</name>
    <dbReference type="NCBI Taxonomy" id="1712513"/>
    <lineage>
        <taxon>Eukaryota</taxon>
        <taxon>Fungi</taxon>
        <taxon>Fungi incertae sedis</taxon>
        <taxon>Zoopagomycota</taxon>
        <taxon>Zoopagomycotina</taxon>
        <taxon>Zoopagomycetes</taxon>
        <taxon>Zoopagales</taxon>
        <taxon>Piptocephalidaceae</taxon>
        <taxon>Syncephalis</taxon>
    </lineage>
</organism>
<dbReference type="GO" id="GO:0000407">
    <property type="term" value="C:phagophore assembly site"/>
    <property type="evidence" value="ECO:0007669"/>
    <property type="project" value="TreeGrafter"/>
</dbReference>
<dbReference type="GO" id="GO:0034272">
    <property type="term" value="C:phosphatidylinositol 3-kinase complex, class III, type II"/>
    <property type="evidence" value="ECO:0007669"/>
    <property type="project" value="TreeGrafter"/>
</dbReference>
<protein>
    <submittedName>
        <fullName evidence="5">Atg6/Beclin</fullName>
    </submittedName>
</protein>
<keyword evidence="2" id="KW-0175">Coiled coil</keyword>
<dbReference type="Pfam" id="PF04111">
    <property type="entry name" value="APG6"/>
    <property type="match status" value="1"/>
</dbReference>
<keyword evidence="6" id="KW-1185">Reference proteome</keyword>
<dbReference type="GO" id="GO:0000423">
    <property type="term" value="P:mitophagy"/>
    <property type="evidence" value="ECO:0007669"/>
    <property type="project" value="TreeGrafter"/>
</dbReference>